<organism evidence="1 2">
    <name type="scientific">Virgibacillus pantothenticus</name>
    <dbReference type="NCBI Taxonomy" id="1473"/>
    <lineage>
        <taxon>Bacteria</taxon>
        <taxon>Bacillati</taxon>
        <taxon>Bacillota</taxon>
        <taxon>Bacilli</taxon>
        <taxon>Bacillales</taxon>
        <taxon>Bacillaceae</taxon>
        <taxon>Virgibacillus</taxon>
    </lineage>
</organism>
<keyword evidence="2" id="KW-1185">Reference proteome</keyword>
<accession>A0A0L0QU72</accession>
<reference evidence="2" key="1">
    <citation type="submission" date="2015-07" db="EMBL/GenBank/DDBJ databases">
        <title>Fjat-10053 dsm26.</title>
        <authorList>
            <person name="Liu B."/>
            <person name="Wang J."/>
            <person name="Zhu Y."/>
            <person name="Liu G."/>
            <person name="Chen Q."/>
            <person name="Chen Z."/>
            <person name="Lan J."/>
            <person name="Che J."/>
            <person name="Ge C."/>
            <person name="Shi H."/>
            <person name="Pan Z."/>
            <person name="Liu X."/>
        </authorList>
    </citation>
    <scope>NUCLEOTIDE SEQUENCE [LARGE SCALE GENOMIC DNA]</scope>
    <source>
        <strain evidence="2">DSM 26</strain>
    </source>
</reference>
<sequence>MLDSFRVGSCCFQAVCTFARRKSILLFQGQEKLWKRTSHGEKLIVFFQERLRFLAFKPLVSWRKTSPEKIHSLFV</sequence>
<gene>
    <name evidence="1" type="ORF">AFK71_04400</name>
</gene>
<evidence type="ECO:0000313" key="1">
    <source>
        <dbReference type="EMBL" id="KNE22047.1"/>
    </source>
</evidence>
<dbReference type="EMBL" id="LGTO01000004">
    <property type="protein sequence ID" value="KNE22047.1"/>
    <property type="molecule type" value="Genomic_DNA"/>
</dbReference>
<dbReference type="AlphaFoldDB" id="A0A0L0QU72"/>
<dbReference type="Proteomes" id="UP000036780">
    <property type="component" value="Unassembled WGS sequence"/>
</dbReference>
<comment type="caution">
    <text evidence="1">The sequence shown here is derived from an EMBL/GenBank/DDBJ whole genome shotgun (WGS) entry which is preliminary data.</text>
</comment>
<proteinExistence type="predicted"/>
<protein>
    <submittedName>
        <fullName evidence="1">Uncharacterized protein</fullName>
    </submittedName>
</protein>
<evidence type="ECO:0000313" key="2">
    <source>
        <dbReference type="Proteomes" id="UP000036780"/>
    </source>
</evidence>
<dbReference type="PATRIC" id="fig|1473.5.peg.3844"/>
<name>A0A0L0QU72_VIRPA</name>